<evidence type="ECO:0000313" key="9">
    <source>
        <dbReference type="EMBL" id="SCB48132.1"/>
    </source>
</evidence>
<dbReference type="InterPro" id="IPR000515">
    <property type="entry name" value="MetI-like"/>
</dbReference>
<keyword evidence="6 7" id="KW-0472">Membrane</keyword>
<dbReference type="GO" id="GO:0005886">
    <property type="term" value="C:plasma membrane"/>
    <property type="evidence" value="ECO:0007669"/>
    <property type="project" value="UniProtKB-SubCell"/>
</dbReference>
<comment type="subcellular location">
    <subcellularLocation>
        <location evidence="1 7">Cell membrane</location>
        <topology evidence="1 7">Multi-pass membrane protein</topology>
    </subcellularLocation>
</comment>
<evidence type="ECO:0000259" key="8">
    <source>
        <dbReference type="PROSITE" id="PS50928"/>
    </source>
</evidence>
<dbReference type="PROSITE" id="PS50928">
    <property type="entry name" value="ABC_TM1"/>
    <property type="match status" value="1"/>
</dbReference>
<dbReference type="STRING" id="411945.GA0061102_106320"/>
<feature type="transmembrane region" description="Helical" evidence="7">
    <location>
        <begin position="120"/>
        <end position="141"/>
    </location>
</feature>
<gene>
    <name evidence="9" type="ORF">GA0061102_106320</name>
</gene>
<reference evidence="10" key="1">
    <citation type="submission" date="2016-08" db="EMBL/GenBank/DDBJ databases">
        <authorList>
            <person name="Varghese N."/>
            <person name="Submissions Spin"/>
        </authorList>
    </citation>
    <scope>NUCLEOTIDE SEQUENCE [LARGE SCALE GENOMIC DNA]</scope>
    <source>
        <strain evidence="10">HAMBI 2971</strain>
    </source>
</reference>
<keyword evidence="4 7" id="KW-0812">Transmembrane</keyword>
<dbReference type="GO" id="GO:0055085">
    <property type="term" value="P:transmembrane transport"/>
    <property type="evidence" value="ECO:0007669"/>
    <property type="project" value="InterPro"/>
</dbReference>
<proteinExistence type="inferred from homology"/>
<dbReference type="OrthoDB" id="9805884at2"/>
<evidence type="ECO:0000256" key="7">
    <source>
        <dbReference type="RuleBase" id="RU363032"/>
    </source>
</evidence>
<name>A0A1C3X787_9HYPH</name>
<dbReference type="PANTHER" id="PTHR43386">
    <property type="entry name" value="OLIGOPEPTIDE TRANSPORT SYSTEM PERMEASE PROTEIN APPC"/>
    <property type="match status" value="1"/>
</dbReference>
<organism evidence="9 10">
    <name type="scientific">Rhizobium miluonense</name>
    <dbReference type="NCBI Taxonomy" id="411945"/>
    <lineage>
        <taxon>Bacteria</taxon>
        <taxon>Pseudomonadati</taxon>
        <taxon>Pseudomonadota</taxon>
        <taxon>Alphaproteobacteria</taxon>
        <taxon>Hyphomicrobiales</taxon>
        <taxon>Rhizobiaceae</taxon>
        <taxon>Rhizobium/Agrobacterium group</taxon>
        <taxon>Rhizobium</taxon>
    </lineage>
</organism>
<dbReference type="Proteomes" id="UP000199435">
    <property type="component" value="Unassembled WGS sequence"/>
</dbReference>
<accession>A0A1C3X787</accession>
<feature type="transmembrane region" description="Helical" evidence="7">
    <location>
        <begin position="87"/>
        <end position="113"/>
    </location>
</feature>
<dbReference type="AlphaFoldDB" id="A0A1C3X787"/>
<sequence>MARQVQLIQRLPPVSVIVATLVLTTMLVLVIFAPMIAPMDPRDVSSYSLMDAEIPPAFMDGGDPRFLLGTDNQGRDLVSVILFGLRISVLIGIGAVLFAAVMGVLLGLIAGFFGGRVDSIVMRIADVLVSFPTILVALLISGIAKAQLDADTVLTWAPAILVFAIAINEWVQYARTVRASSMVEVSRDYVRAAKVIGLPSRRIMIRHILPNVISAVMVIATINLAGAILTEATLSFLGAGMPPTYPSLGTLIRIGNEFLFSGLWWIAVMPATVLVILVLAVNVIGDYLRDRFNPKLMAR</sequence>
<dbReference type="InterPro" id="IPR050366">
    <property type="entry name" value="BP-dependent_transpt_permease"/>
</dbReference>
<evidence type="ECO:0000256" key="4">
    <source>
        <dbReference type="ARBA" id="ARBA00022692"/>
    </source>
</evidence>
<keyword evidence="2 7" id="KW-0813">Transport</keyword>
<evidence type="ECO:0000256" key="2">
    <source>
        <dbReference type="ARBA" id="ARBA00022448"/>
    </source>
</evidence>
<evidence type="ECO:0000256" key="6">
    <source>
        <dbReference type="ARBA" id="ARBA00023136"/>
    </source>
</evidence>
<feature type="transmembrane region" description="Helical" evidence="7">
    <location>
        <begin position="208"/>
        <end position="229"/>
    </location>
</feature>
<comment type="similarity">
    <text evidence="7">Belongs to the binding-protein-dependent transport system permease family.</text>
</comment>
<feature type="transmembrane region" description="Helical" evidence="7">
    <location>
        <begin position="12"/>
        <end position="37"/>
    </location>
</feature>
<dbReference type="InterPro" id="IPR035906">
    <property type="entry name" value="MetI-like_sf"/>
</dbReference>
<dbReference type="RefSeq" id="WP_092856014.1">
    <property type="nucleotide sequence ID" value="NZ_FMAH01000063.1"/>
</dbReference>
<dbReference type="SUPFAM" id="SSF161098">
    <property type="entry name" value="MetI-like"/>
    <property type="match status" value="1"/>
</dbReference>
<protein>
    <submittedName>
        <fullName evidence="9">Peptide/nickel transport system permease protein</fullName>
    </submittedName>
</protein>
<dbReference type="Pfam" id="PF00528">
    <property type="entry name" value="BPD_transp_1"/>
    <property type="match status" value="1"/>
</dbReference>
<keyword evidence="10" id="KW-1185">Reference proteome</keyword>
<dbReference type="PANTHER" id="PTHR43386:SF26">
    <property type="entry name" value="ABC TRANSPORTER PERMEASE PROTEIN"/>
    <property type="match status" value="1"/>
</dbReference>
<dbReference type="CDD" id="cd06261">
    <property type="entry name" value="TM_PBP2"/>
    <property type="match status" value="1"/>
</dbReference>
<evidence type="ECO:0000313" key="10">
    <source>
        <dbReference type="Proteomes" id="UP000199435"/>
    </source>
</evidence>
<dbReference type="Gene3D" id="1.10.3720.10">
    <property type="entry name" value="MetI-like"/>
    <property type="match status" value="1"/>
</dbReference>
<evidence type="ECO:0000256" key="5">
    <source>
        <dbReference type="ARBA" id="ARBA00022989"/>
    </source>
</evidence>
<evidence type="ECO:0000256" key="1">
    <source>
        <dbReference type="ARBA" id="ARBA00004651"/>
    </source>
</evidence>
<keyword evidence="5 7" id="KW-1133">Transmembrane helix</keyword>
<feature type="transmembrane region" description="Helical" evidence="7">
    <location>
        <begin position="153"/>
        <end position="171"/>
    </location>
</feature>
<feature type="domain" description="ABC transmembrane type-1" evidence="8">
    <location>
        <begin position="85"/>
        <end position="285"/>
    </location>
</feature>
<feature type="transmembrane region" description="Helical" evidence="7">
    <location>
        <begin position="263"/>
        <end position="285"/>
    </location>
</feature>
<evidence type="ECO:0000256" key="3">
    <source>
        <dbReference type="ARBA" id="ARBA00022475"/>
    </source>
</evidence>
<dbReference type="EMBL" id="FMAH01000063">
    <property type="protein sequence ID" value="SCB48132.1"/>
    <property type="molecule type" value="Genomic_DNA"/>
</dbReference>
<keyword evidence="3" id="KW-1003">Cell membrane</keyword>